<gene>
    <name evidence="3" type="ORF">SAPIO_CDS6280</name>
</gene>
<dbReference type="Pfam" id="PF26118">
    <property type="entry name" value="DUF8035"/>
    <property type="match status" value="1"/>
</dbReference>
<comment type="caution">
    <text evidence="3">The sequence shown here is derived from an EMBL/GenBank/DDBJ whole genome shotgun (WGS) entry which is preliminary data.</text>
</comment>
<dbReference type="Proteomes" id="UP000028545">
    <property type="component" value="Unassembled WGS sequence"/>
</dbReference>
<feature type="compositionally biased region" description="Pro residues" evidence="1">
    <location>
        <begin position="108"/>
        <end position="118"/>
    </location>
</feature>
<dbReference type="OrthoDB" id="5428245at2759"/>
<evidence type="ECO:0000259" key="2">
    <source>
        <dbReference type="Pfam" id="PF26118"/>
    </source>
</evidence>
<feature type="compositionally biased region" description="Basic and acidic residues" evidence="1">
    <location>
        <begin position="211"/>
        <end position="222"/>
    </location>
</feature>
<dbReference type="VEuPathDB" id="FungiDB:SAPIO_CDS6280"/>
<dbReference type="KEGG" id="sapo:SAPIO_CDS6280"/>
<organism evidence="3 4">
    <name type="scientific">Pseudallescheria apiosperma</name>
    <name type="common">Scedosporium apiospermum</name>
    <dbReference type="NCBI Taxonomy" id="563466"/>
    <lineage>
        <taxon>Eukaryota</taxon>
        <taxon>Fungi</taxon>
        <taxon>Dikarya</taxon>
        <taxon>Ascomycota</taxon>
        <taxon>Pezizomycotina</taxon>
        <taxon>Sordariomycetes</taxon>
        <taxon>Hypocreomycetidae</taxon>
        <taxon>Microascales</taxon>
        <taxon>Microascaceae</taxon>
        <taxon>Scedosporium</taxon>
    </lineage>
</organism>
<evidence type="ECO:0000313" key="3">
    <source>
        <dbReference type="EMBL" id="KEZ42205.1"/>
    </source>
</evidence>
<proteinExistence type="predicted"/>
<sequence>MSDLRDRDRVIYDRSPTDHVYHRSPSPSRHSHIERRSSSRYHGDFTNDGRHSPDFHATPRPTHRYYHDDPQPRSSRRDLSPDYEPRRRPAERDDHHTEAPPRRFRSPSPSPTRAPLPRRPTVLRRQSSLDTYDRPRFYEREEYPPPVRREDIHASYGASPLTSRVKTMRIDETRRSEYRDDDLSDRHSLVSSGAGVGLGLGYHSPSGPSSGRERVRERDVVRVSRRRRSRSRDSLTSRTRSRRSSSSSRSGSSKSSSSSPSRATSKSDEYPKKGKTKIPAKLLSKRALYDLRYPFIDEGKTIVILKALSQEQIDQVLRVSDEYKKAELEVSSARSSAGDIEDRREETRVPTPAPSTPAPAPAPAPAPTPAPAPAPGPVIIDVHPRPTTPVVIHQPEVEVIKETVVRDHSPSRCSTYTSTTTCPSASESTITLPTVYERRRRHSGPLVIRSRSKSRSRSRLGRDIRSEIRALEAELYARDHHHHRRHHRHRSSSIGGELVRVDRLGDGQVVMFEEKVERVDEGYRGPRIEKDKKGPPPALVRAMLATIT</sequence>
<accession>A0A084G4E3</accession>
<reference evidence="3 4" key="1">
    <citation type="journal article" date="2014" name="Genome Announc.">
        <title>Draft genome sequence of the pathogenic fungus Scedosporium apiospermum.</title>
        <authorList>
            <person name="Vandeputte P."/>
            <person name="Ghamrawi S."/>
            <person name="Rechenmann M."/>
            <person name="Iltis A."/>
            <person name="Giraud S."/>
            <person name="Fleury M."/>
            <person name="Thornton C."/>
            <person name="Delhaes L."/>
            <person name="Meyer W."/>
            <person name="Papon N."/>
            <person name="Bouchara J.P."/>
        </authorList>
    </citation>
    <scope>NUCLEOTIDE SEQUENCE [LARGE SCALE GENOMIC DNA]</scope>
    <source>
        <strain evidence="3 4">IHEM 14462</strain>
    </source>
</reference>
<feature type="compositionally biased region" description="Basic and acidic residues" evidence="1">
    <location>
        <begin position="168"/>
        <end position="178"/>
    </location>
</feature>
<feature type="domain" description="DUF8035" evidence="2">
    <location>
        <begin position="272"/>
        <end position="326"/>
    </location>
</feature>
<dbReference type="RefSeq" id="XP_016642004.1">
    <property type="nucleotide sequence ID" value="XM_016788423.1"/>
</dbReference>
<feature type="region of interest" description="Disordered" evidence="1">
    <location>
        <begin position="326"/>
        <end position="378"/>
    </location>
</feature>
<dbReference type="GeneID" id="27725352"/>
<feature type="compositionally biased region" description="Basic and acidic residues" evidence="1">
    <location>
        <begin position="131"/>
        <end position="153"/>
    </location>
</feature>
<feature type="compositionally biased region" description="Basic and acidic residues" evidence="1">
    <location>
        <begin position="65"/>
        <end position="101"/>
    </location>
</feature>
<evidence type="ECO:0000256" key="1">
    <source>
        <dbReference type="SAM" id="MobiDB-lite"/>
    </source>
</evidence>
<protein>
    <recommendedName>
        <fullName evidence="2">DUF8035 domain-containing protein</fullName>
    </recommendedName>
</protein>
<keyword evidence="4" id="KW-1185">Reference proteome</keyword>
<feature type="compositionally biased region" description="Basic and acidic residues" evidence="1">
    <location>
        <begin position="1"/>
        <end position="21"/>
    </location>
</feature>
<dbReference type="EMBL" id="JOWA01000101">
    <property type="protein sequence ID" value="KEZ42205.1"/>
    <property type="molecule type" value="Genomic_DNA"/>
</dbReference>
<dbReference type="InterPro" id="IPR058348">
    <property type="entry name" value="DUF8035"/>
</dbReference>
<evidence type="ECO:0000313" key="4">
    <source>
        <dbReference type="Proteomes" id="UP000028545"/>
    </source>
</evidence>
<feature type="region of interest" description="Disordered" evidence="1">
    <location>
        <begin position="1"/>
        <end position="275"/>
    </location>
</feature>
<dbReference type="HOGENOM" id="CLU_023467_0_0_1"/>
<feature type="compositionally biased region" description="Pro residues" evidence="1">
    <location>
        <begin position="351"/>
        <end position="376"/>
    </location>
</feature>
<feature type="compositionally biased region" description="Low complexity" evidence="1">
    <location>
        <begin position="234"/>
        <end position="264"/>
    </location>
</feature>
<feature type="compositionally biased region" description="Basic and acidic residues" evidence="1">
    <location>
        <begin position="34"/>
        <end position="54"/>
    </location>
</feature>
<name>A0A084G4E3_PSEDA</name>
<dbReference type="AlphaFoldDB" id="A0A084G4E3"/>
<dbReference type="OMA" id="HHTTHYT"/>